<dbReference type="Pfam" id="PF00300">
    <property type="entry name" value="His_Phos_1"/>
    <property type="match status" value="1"/>
</dbReference>
<dbReference type="GO" id="GO:0003873">
    <property type="term" value="F:6-phosphofructo-2-kinase activity"/>
    <property type="evidence" value="ECO:0007669"/>
    <property type="project" value="InterPro"/>
</dbReference>
<dbReference type="InterPro" id="IPR027417">
    <property type="entry name" value="P-loop_NTPase"/>
</dbReference>
<dbReference type="InterPro" id="IPR013079">
    <property type="entry name" value="6Phosfructo_kin"/>
</dbReference>
<gene>
    <name evidence="4" type="ORF">BB560_000558</name>
</gene>
<dbReference type="CDD" id="cd07067">
    <property type="entry name" value="HP_PGM_like"/>
    <property type="match status" value="1"/>
</dbReference>
<dbReference type="GO" id="GO:0005524">
    <property type="term" value="F:ATP binding"/>
    <property type="evidence" value="ECO:0007669"/>
    <property type="project" value="UniProtKB-KW"/>
</dbReference>
<evidence type="ECO:0000313" key="4">
    <source>
        <dbReference type="EMBL" id="PVV04926.1"/>
    </source>
</evidence>
<comment type="caution">
    <text evidence="4">The sequence shown here is derived from an EMBL/GenBank/DDBJ whole genome shotgun (WGS) entry which is preliminary data.</text>
</comment>
<dbReference type="OrthoDB" id="267323at2759"/>
<dbReference type="SUPFAM" id="SSF53254">
    <property type="entry name" value="Phosphoglycerate mutase-like"/>
    <property type="match status" value="1"/>
</dbReference>
<dbReference type="PRINTS" id="PR00991">
    <property type="entry name" value="6PFRUCTKNASE"/>
</dbReference>
<dbReference type="GO" id="GO:0005829">
    <property type="term" value="C:cytosol"/>
    <property type="evidence" value="ECO:0007669"/>
    <property type="project" value="TreeGrafter"/>
</dbReference>
<proteinExistence type="predicted"/>
<dbReference type="Gene3D" id="3.40.50.1240">
    <property type="entry name" value="Phosphoglycerate mutase-like"/>
    <property type="match status" value="1"/>
</dbReference>
<reference evidence="4 5" key="1">
    <citation type="journal article" date="2018" name="MBio">
        <title>Comparative Genomics Reveals the Core Gene Toolbox for the Fungus-Insect Symbiosis.</title>
        <authorList>
            <person name="Wang Y."/>
            <person name="Stata M."/>
            <person name="Wang W."/>
            <person name="Stajich J.E."/>
            <person name="White M.M."/>
            <person name="Moncalvo J.M."/>
        </authorList>
    </citation>
    <scope>NUCLEOTIDE SEQUENCE [LARGE SCALE GENOMIC DNA]</scope>
    <source>
        <strain evidence="4 5">SC-DP-2</strain>
    </source>
</reference>
<accession>A0A2T9ZJX6</accession>
<dbReference type="PIRSF" id="PIRSF000709">
    <property type="entry name" value="6PFK_2-Ptase"/>
    <property type="match status" value="1"/>
</dbReference>
<dbReference type="PANTHER" id="PTHR10606:SF32">
    <property type="entry name" value="6-PHOSPHOFRUCTO-2-KINASE 1"/>
    <property type="match status" value="1"/>
</dbReference>
<dbReference type="InterPro" id="IPR001345">
    <property type="entry name" value="PG/BPGM_mutase_AS"/>
</dbReference>
<dbReference type="GO" id="GO:0006000">
    <property type="term" value="P:fructose metabolic process"/>
    <property type="evidence" value="ECO:0007669"/>
    <property type="project" value="InterPro"/>
</dbReference>
<evidence type="ECO:0000259" key="3">
    <source>
        <dbReference type="Pfam" id="PF01591"/>
    </source>
</evidence>
<dbReference type="InterPro" id="IPR003094">
    <property type="entry name" value="6Pfruct_kin"/>
</dbReference>
<keyword evidence="2" id="KW-0067">ATP-binding</keyword>
<dbReference type="Proteomes" id="UP000245609">
    <property type="component" value="Unassembled WGS sequence"/>
</dbReference>
<dbReference type="STRING" id="133381.A0A2T9ZJX6"/>
<keyword evidence="1" id="KW-0547">Nucleotide-binding</keyword>
<dbReference type="Gene3D" id="3.40.50.300">
    <property type="entry name" value="P-loop containing nucleotide triphosphate hydrolases"/>
    <property type="match status" value="1"/>
</dbReference>
<dbReference type="InterPro" id="IPR013078">
    <property type="entry name" value="His_Pase_superF_clade-1"/>
</dbReference>
<dbReference type="SMART" id="SM00855">
    <property type="entry name" value="PGAM"/>
    <property type="match status" value="1"/>
</dbReference>
<dbReference type="AlphaFoldDB" id="A0A2T9ZJX6"/>
<evidence type="ECO:0000256" key="2">
    <source>
        <dbReference type="ARBA" id="ARBA00022840"/>
    </source>
</evidence>
<name>A0A2T9ZJX6_9FUNG</name>
<dbReference type="Pfam" id="PF01591">
    <property type="entry name" value="6PF2K"/>
    <property type="match status" value="1"/>
</dbReference>
<dbReference type="SUPFAM" id="SSF52540">
    <property type="entry name" value="P-loop containing nucleoside triphosphate hydrolases"/>
    <property type="match status" value="1"/>
</dbReference>
<sequence>MIPAVPQHTPSTLLHPPGTIQASELNNHSLEPCFSKARNSFDYLEGLLTADSHVKLVVAMVGLPARGKSYIVKKLKRYLSWLGIHVKIFNVGNKRRVLTSTETPVTNGVQSNQNKDSSSKILHSSSFFDNSNEAAASLRENVAMEVLDDAILWLKGDGQVAIHDATNSTILRRKKIINRIMKEQNVSLLFIESICDNPSLIDSNIQMKLFSPDYTGVDPETALNDFRLRLKSYEDCYEPLGDYEESRKIQYCKLINVGSKIILSNINGFLESQCTFYLTNMNLYPRVIYITRHGQSTDNIAKRIGGNASLSELGVEYSKALANFISNHQPAFYSHVSESKLKSSPISSSLNLSSQVTNGDIQDKPLELLNNNFEIWTSMLTRTVETAHFFRSSNVKIKKYSALNELYSGLCEGMKYSEIKELFPTDFATRTKDKLQTRYPGTNGESYLDVVHRLQHIIIELERINKSVLLISHNAVSRTLLSYFMDISIEKMPFLNVPLGTVFACIPRPFGNDVFAYKWDPETQCFNEIDKSILFEGI</sequence>
<feature type="domain" description="6-phosphofructo-2-kinase" evidence="3">
    <location>
        <begin position="49"/>
        <end position="285"/>
    </location>
</feature>
<dbReference type="PROSITE" id="PS00175">
    <property type="entry name" value="PG_MUTASE"/>
    <property type="match status" value="1"/>
</dbReference>
<keyword evidence="5" id="KW-1185">Reference proteome</keyword>
<protein>
    <recommendedName>
        <fullName evidence="3">6-phosphofructo-2-kinase domain-containing protein</fullName>
    </recommendedName>
</protein>
<dbReference type="EMBL" id="MBFS01000063">
    <property type="protein sequence ID" value="PVV04926.1"/>
    <property type="molecule type" value="Genomic_DNA"/>
</dbReference>
<dbReference type="InterPro" id="IPR029033">
    <property type="entry name" value="His_PPase_superfam"/>
</dbReference>
<dbReference type="FunFam" id="3.40.50.300:FF:000644">
    <property type="entry name" value="GpmB, Fructose-2,6-bisphosphatase"/>
    <property type="match status" value="1"/>
</dbReference>
<organism evidence="4 5">
    <name type="scientific">Smittium megazygosporum</name>
    <dbReference type="NCBI Taxonomy" id="133381"/>
    <lineage>
        <taxon>Eukaryota</taxon>
        <taxon>Fungi</taxon>
        <taxon>Fungi incertae sedis</taxon>
        <taxon>Zoopagomycota</taxon>
        <taxon>Kickxellomycotina</taxon>
        <taxon>Harpellomycetes</taxon>
        <taxon>Harpellales</taxon>
        <taxon>Legeriomycetaceae</taxon>
        <taxon>Smittium</taxon>
    </lineage>
</organism>
<dbReference type="PANTHER" id="PTHR10606">
    <property type="entry name" value="6-PHOSPHOFRUCTO-2-KINASE/FRUCTOSE-2,6-BISPHOSPHATASE"/>
    <property type="match status" value="1"/>
</dbReference>
<evidence type="ECO:0000256" key="1">
    <source>
        <dbReference type="ARBA" id="ARBA00022741"/>
    </source>
</evidence>
<evidence type="ECO:0000313" key="5">
    <source>
        <dbReference type="Proteomes" id="UP000245609"/>
    </source>
</evidence>
<dbReference type="GO" id="GO:0006003">
    <property type="term" value="P:fructose 2,6-bisphosphate metabolic process"/>
    <property type="evidence" value="ECO:0007669"/>
    <property type="project" value="InterPro"/>
</dbReference>